<evidence type="ECO:0000256" key="7">
    <source>
        <dbReference type="ARBA" id="ARBA00022801"/>
    </source>
</evidence>
<evidence type="ECO:0000313" key="13">
    <source>
        <dbReference type="EMBL" id="KAA0874742.1"/>
    </source>
</evidence>
<dbReference type="InterPro" id="IPR036779">
    <property type="entry name" value="LysM_dom_sf"/>
</dbReference>
<keyword evidence="8" id="KW-0961">Cell wall biogenesis/degradation</keyword>
<evidence type="ECO:0000256" key="6">
    <source>
        <dbReference type="ARBA" id="ARBA00022764"/>
    </source>
</evidence>
<accession>A0A5A9W2B4</accession>
<evidence type="ECO:0000256" key="5">
    <source>
        <dbReference type="ARBA" id="ARBA00022729"/>
    </source>
</evidence>
<dbReference type="PANTHER" id="PTHR30404:SF0">
    <property type="entry name" value="N-ACETYLMURAMOYL-L-ALANINE AMIDASE AMIC"/>
    <property type="match status" value="1"/>
</dbReference>
<comment type="catalytic activity">
    <reaction evidence="1">
        <text>Hydrolyzes the link between N-acetylmuramoyl residues and L-amino acid residues in certain cell-wall glycopeptides.</text>
        <dbReference type="EC" id="3.5.1.28"/>
    </reaction>
</comment>
<dbReference type="InterPro" id="IPR050695">
    <property type="entry name" value="N-acetylmuramoyl_amidase_3"/>
</dbReference>
<organism evidence="13 14">
    <name type="scientific">Nitrincola tapanii</name>
    <dbReference type="NCBI Taxonomy" id="1708751"/>
    <lineage>
        <taxon>Bacteria</taxon>
        <taxon>Pseudomonadati</taxon>
        <taxon>Pseudomonadota</taxon>
        <taxon>Gammaproteobacteria</taxon>
        <taxon>Oceanospirillales</taxon>
        <taxon>Oceanospirillaceae</taxon>
        <taxon>Nitrincola</taxon>
    </lineage>
</organism>
<feature type="compositionally biased region" description="Low complexity" evidence="10">
    <location>
        <begin position="156"/>
        <end position="191"/>
    </location>
</feature>
<dbReference type="SMART" id="SM00257">
    <property type="entry name" value="LysM"/>
    <property type="match status" value="1"/>
</dbReference>
<evidence type="ECO:0000256" key="4">
    <source>
        <dbReference type="ARBA" id="ARBA00011901"/>
    </source>
</evidence>
<dbReference type="GO" id="GO:0009253">
    <property type="term" value="P:peptidoglycan catabolic process"/>
    <property type="evidence" value="ECO:0007669"/>
    <property type="project" value="InterPro"/>
</dbReference>
<dbReference type="SUPFAM" id="SSF53187">
    <property type="entry name" value="Zn-dependent exopeptidases"/>
    <property type="match status" value="1"/>
</dbReference>
<evidence type="ECO:0000256" key="1">
    <source>
        <dbReference type="ARBA" id="ARBA00001561"/>
    </source>
</evidence>
<dbReference type="Gene3D" id="3.40.630.40">
    <property type="entry name" value="Zn-dependent exopeptidases"/>
    <property type="match status" value="1"/>
</dbReference>
<feature type="compositionally biased region" description="Low complexity" evidence="10">
    <location>
        <begin position="136"/>
        <end position="147"/>
    </location>
</feature>
<dbReference type="Pfam" id="PF01520">
    <property type="entry name" value="Amidase_3"/>
    <property type="match status" value="1"/>
</dbReference>
<dbReference type="EC" id="3.5.1.28" evidence="4"/>
<evidence type="ECO:0000259" key="12">
    <source>
        <dbReference type="PROSITE" id="PS51782"/>
    </source>
</evidence>
<dbReference type="PANTHER" id="PTHR30404">
    <property type="entry name" value="N-ACETYLMURAMOYL-L-ALANINE AMIDASE"/>
    <property type="match status" value="1"/>
</dbReference>
<evidence type="ECO:0000256" key="2">
    <source>
        <dbReference type="ARBA" id="ARBA00004418"/>
    </source>
</evidence>
<comment type="similarity">
    <text evidence="3">Belongs to the N-acetylmuramoyl-L-alanine amidase 3 family.</text>
</comment>
<reference evidence="13 14" key="1">
    <citation type="submission" date="2019-03" db="EMBL/GenBank/DDBJ databases">
        <title>Nitrincola sp. nov. isolated from an Indian soda lake.</title>
        <authorList>
            <person name="Joshi A."/>
            <person name="Thite S.V."/>
            <person name="Joseph N."/>
            <person name="Dhotre D."/>
            <person name="Moorthy M."/>
            <person name="Shouche Y.S."/>
        </authorList>
    </citation>
    <scope>NUCLEOTIDE SEQUENCE [LARGE SCALE GENOMIC DNA]</scope>
    <source>
        <strain evidence="13 14">MEB193</strain>
    </source>
</reference>
<dbReference type="Pfam" id="PF01476">
    <property type="entry name" value="LysM"/>
    <property type="match status" value="1"/>
</dbReference>
<dbReference type="InterPro" id="IPR018392">
    <property type="entry name" value="LysM"/>
</dbReference>
<evidence type="ECO:0000313" key="14">
    <source>
        <dbReference type="Proteomes" id="UP000325302"/>
    </source>
</evidence>
<feature type="domain" description="LysM" evidence="12">
    <location>
        <begin position="447"/>
        <end position="490"/>
    </location>
</feature>
<evidence type="ECO:0000256" key="10">
    <source>
        <dbReference type="SAM" id="MobiDB-lite"/>
    </source>
</evidence>
<sequence>MNVKIRYLLGCISLAVSLLLLALPAWADIVGARTWLAPDNTRLVFDLSGPVKHKLFTLPNPDRIVLDIEKASLKTTLNGLQVDNSPIQGIRHSNNNGTLRVVLDLRDPLTPSSFTLPPNDQYGHRLVVDLPTPQRLATPPAQAQAQASMPSDERPANAANAQAANSSGSSTPVVASASAPTQTPAPAKNNAAPAGLRDIIIAIDPGHGGEDPGAIGPTKTREKDIVLAIGRELKRIIDAEQGYRAVMIRDGDYFISLRDRTAKARRANADLFVSIHADGWTSPSARGASVWVLSERGASSEMGRWLASRENQSDLIGGVGSVSLEDKDAVLASVLLDMSMTASRTGSRDVASVIHKNIGQFARMHKPDVEMAAFQVLRSPDMPSILVETGFITNPQEEAQLKSRDYQVKMAQAIHRGITSYFWQRPPDKTWVAWRKSQGQVLAGVDRTHRVQPGDTLSIIAVRNGVSVAALRQANRLNGDQIRVGQVLRIPAS</sequence>
<dbReference type="GO" id="GO:0008745">
    <property type="term" value="F:N-acetylmuramoyl-L-alanine amidase activity"/>
    <property type="evidence" value="ECO:0007669"/>
    <property type="project" value="UniProtKB-EC"/>
</dbReference>
<dbReference type="PROSITE" id="PS51782">
    <property type="entry name" value="LYSM"/>
    <property type="match status" value="1"/>
</dbReference>
<evidence type="ECO:0000256" key="9">
    <source>
        <dbReference type="ARBA" id="ARBA00074581"/>
    </source>
</evidence>
<feature type="chain" id="PRO_5022804994" description="N-acetylmuramoyl-L-alanine amidase AmiC" evidence="11">
    <location>
        <begin position="28"/>
        <end position="493"/>
    </location>
</feature>
<keyword evidence="5 11" id="KW-0732">Signal</keyword>
<evidence type="ECO:0000256" key="11">
    <source>
        <dbReference type="SAM" id="SignalP"/>
    </source>
</evidence>
<keyword evidence="6" id="KW-0574">Periplasm</keyword>
<dbReference type="Pfam" id="PF11741">
    <property type="entry name" value="AMIN"/>
    <property type="match status" value="1"/>
</dbReference>
<dbReference type="GO" id="GO:0071555">
    <property type="term" value="P:cell wall organization"/>
    <property type="evidence" value="ECO:0007669"/>
    <property type="project" value="UniProtKB-KW"/>
</dbReference>
<dbReference type="Proteomes" id="UP000325302">
    <property type="component" value="Unassembled WGS sequence"/>
</dbReference>
<dbReference type="CDD" id="cd00118">
    <property type="entry name" value="LysM"/>
    <property type="match status" value="1"/>
</dbReference>
<dbReference type="InterPro" id="IPR002508">
    <property type="entry name" value="MurNAc-LAA_cat"/>
</dbReference>
<dbReference type="OrthoDB" id="9806267at2"/>
<evidence type="ECO:0000256" key="3">
    <source>
        <dbReference type="ARBA" id="ARBA00010860"/>
    </source>
</evidence>
<keyword evidence="14" id="KW-1185">Reference proteome</keyword>
<dbReference type="GO" id="GO:0030288">
    <property type="term" value="C:outer membrane-bounded periplasmic space"/>
    <property type="evidence" value="ECO:0007669"/>
    <property type="project" value="TreeGrafter"/>
</dbReference>
<comment type="subcellular location">
    <subcellularLocation>
        <location evidence="2">Periplasm</location>
    </subcellularLocation>
</comment>
<dbReference type="InterPro" id="IPR021731">
    <property type="entry name" value="AMIN_dom"/>
</dbReference>
<dbReference type="EMBL" id="SMRS01000005">
    <property type="protein sequence ID" value="KAA0874742.1"/>
    <property type="molecule type" value="Genomic_DNA"/>
</dbReference>
<comment type="caution">
    <text evidence="13">The sequence shown here is derived from an EMBL/GenBank/DDBJ whole genome shotgun (WGS) entry which is preliminary data.</text>
</comment>
<dbReference type="Gene3D" id="3.10.350.10">
    <property type="entry name" value="LysM domain"/>
    <property type="match status" value="1"/>
</dbReference>
<protein>
    <recommendedName>
        <fullName evidence="9">N-acetylmuramoyl-L-alanine amidase AmiC</fullName>
        <ecNumber evidence="4">3.5.1.28</ecNumber>
    </recommendedName>
</protein>
<feature type="signal peptide" evidence="11">
    <location>
        <begin position="1"/>
        <end position="27"/>
    </location>
</feature>
<gene>
    <name evidence="13" type="ORF">E1H14_07960</name>
</gene>
<dbReference type="SMART" id="SM00646">
    <property type="entry name" value="Ami_3"/>
    <property type="match status" value="1"/>
</dbReference>
<evidence type="ECO:0000256" key="8">
    <source>
        <dbReference type="ARBA" id="ARBA00023316"/>
    </source>
</evidence>
<dbReference type="Gene3D" id="2.60.40.3500">
    <property type="match status" value="1"/>
</dbReference>
<name>A0A5A9W2B4_9GAMM</name>
<keyword evidence="7" id="KW-0378">Hydrolase</keyword>
<feature type="region of interest" description="Disordered" evidence="10">
    <location>
        <begin position="136"/>
        <end position="191"/>
    </location>
</feature>
<dbReference type="AlphaFoldDB" id="A0A5A9W2B4"/>
<dbReference type="FunFam" id="3.40.630.40:FF:000001">
    <property type="entry name" value="N-acetylmuramoyl-L-alanine amidase"/>
    <property type="match status" value="1"/>
</dbReference>
<dbReference type="CDD" id="cd02696">
    <property type="entry name" value="MurNAc-LAA"/>
    <property type="match status" value="1"/>
</dbReference>
<dbReference type="SUPFAM" id="SSF54106">
    <property type="entry name" value="LysM domain"/>
    <property type="match status" value="1"/>
</dbReference>
<proteinExistence type="inferred from homology"/>